<dbReference type="EMBL" id="BDIP01000989">
    <property type="protein sequence ID" value="GIQ83286.1"/>
    <property type="molecule type" value="Genomic_DNA"/>
</dbReference>
<dbReference type="Proteomes" id="UP000265618">
    <property type="component" value="Unassembled WGS sequence"/>
</dbReference>
<accession>A0A9K3CVA5</accession>
<proteinExistence type="predicted"/>
<dbReference type="Pfam" id="PF00071">
    <property type="entry name" value="Ras"/>
    <property type="match status" value="1"/>
</dbReference>
<keyword evidence="4" id="KW-1185">Reference proteome</keyword>
<keyword evidence="1" id="KW-0547">Nucleotide-binding</keyword>
<dbReference type="AlphaFoldDB" id="A0A9K3CVA5"/>
<dbReference type="SMART" id="SM00173">
    <property type="entry name" value="RAS"/>
    <property type="match status" value="1"/>
</dbReference>
<reference evidence="3 4" key="1">
    <citation type="journal article" date="2018" name="PLoS ONE">
        <title>The draft genome of Kipferlia bialata reveals reductive genome evolution in fornicate parasites.</title>
        <authorList>
            <person name="Tanifuji G."/>
            <person name="Takabayashi S."/>
            <person name="Kume K."/>
            <person name="Takagi M."/>
            <person name="Nakayama T."/>
            <person name="Kamikawa R."/>
            <person name="Inagaki Y."/>
            <person name="Hashimoto T."/>
        </authorList>
    </citation>
    <scope>NUCLEOTIDE SEQUENCE [LARGE SCALE GENOMIC DNA]</scope>
    <source>
        <strain evidence="3">NY0173</strain>
    </source>
</reference>
<protein>
    <submittedName>
        <fullName evidence="3">Small GTPase superfamily, Ras type</fullName>
    </submittedName>
</protein>
<gene>
    <name evidence="3" type="ORF">KIPB_004583</name>
</gene>
<name>A0A9K3CVA5_9EUKA</name>
<dbReference type="InterPro" id="IPR027417">
    <property type="entry name" value="P-loop_NTPase"/>
</dbReference>
<evidence type="ECO:0000256" key="2">
    <source>
        <dbReference type="ARBA" id="ARBA00023134"/>
    </source>
</evidence>
<dbReference type="PROSITE" id="PS51419">
    <property type="entry name" value="RAB"/>
    <property type="match status" value="1"/>
</dbReference>
<dbReference type="InterPro" id="IPR001806">
    <property type="entry name" value="Small_GTPase"/>
</dbReference>
<dbReference type="InterPro" id="IPR050227">
    <property type="entry name" value="Rab"/>
</dbReference>
<dbReference type="SUPFAM" id="SSF52540">
    <property type="entry name" value="P-loop containing nucleoside triphosphate hydrolases"/>
    <property type="match status" value="1"/>
</dbReference>
<dbReference type="GO" id="GO:0005525">
    <property type="term" value="F:GTP binding"/>
    <property type="evidence" value="ECO:0007669"/>
    <property type="project" value="UniProtKB-KW"/>
</dbReference>
<dbReference type="PRINTS" id="PR00449">
    <property type="entry name" value="RASTRNSFRMNG"/>
</dbReference>
<dbReference type="PANTHER" id="PTHR47977">
    <property type="entry name" value="RAS-RELATED PROTEIN RAB"/>
    <property type="match status" value="1"/>
</dbReference>
<dbReference type="SMART" id="SM00175">
    <property type="entry name" value="RAB"/>
    <property type="match status" value="1"/>
</dbReference>
<evidence type="ECO:0000313" key="4">
    <source>
        <dbReference type="Proteomes" id="UP000265618"/>
    </source>
</evidence>
<evidence type="ECO:0000313" key="3">
    <source>
        <dbReference type="EMBL" id="GIQ83286.1"/>
    </source>
</evidence>
<organism evidence="3 4">
    <name type="scientific">Kipferlia bialata</name>
    <dbReference type="NCBI Taxonomy" id="797122"/>
    <lineage>
        <taxon>Eukaryota</taxon>
        <taxon>Metamonada</taxon>
        <taxon>Carpediemonas-like organisms</taxon>
        <taxon>Kipferlia</taxon>
    </lineage>
</organism>
<comment type="caution">
    <text evidence="3">The sequence shown here is derived from an EMBL/GenBank/DDBJ whole genome shotgun (WGS) entry which is preliminary data.</text>
</comment>
<keyword evidence="2" id="KW-0342">GTP-binding</keyword>
<sequence length="201" mass="22005">MGVRDTLKKFLGGGEDPEPHPEPGVPQQVLLLGFPGCGKTSILARLLENPKQPEFDCVETTNKGEIMATVHMDLCDIPRIKNSGLVEYGNDLAHLADVVVLVYDVTDRHSFDVASMWNEKVKDGYKRGDYLVFLVGTHADADEATRKVTKAEGEALMNSLGVTGFYETSSQSYGSVVKFVRGIANGIFRLMDRADGSFCTE</sequence>
<dbReference type="GO" id="GO:0003924">
    <property type="term" value="F:GTPase activity"/>
    <property type="evidence" value="ECO:0007669"/>
    <property type="project" value="InterPro"/>
</dbReference>
<evidence type="ECO:0000256" key="1">
    <source>
        <dbReference type="ARBA" id="ARBA00022741"/>
    </source>
</evidence>
<dbReference type="Gene3D" id="3.40.50.300">
    <property type="entry name" value="P-loop containing nucleotide triphosphate hydrolases"/>
    <property type="match status" value="1"/>
</dbReference>